<evidence type="ECO:0000313" key="4">
    <source>
        <dbReference type="EnsemblProtists" id="EKX37749"/>
    </source>
</evidence>
<feature type="non-terminal residue" evidence="3">
    <location>
        <position position="77"/>
    </location>
</feature>
<dbReference type="EMBL" id="JH993055">
    <property type="protein sequence ID" value="EKX37749.1"/>
    <property type="molecule type" value="Genomic_DNA"/>
</dbReference>
<dbReference type="Pfam" id="PF00560">
    <property type="entry name" value="LRR_1"/>
    <property type="match status" value="3"/>
</dbReference>
<keyword evidence="5" id="KW-1185">Reference proteome</keyword>
<evidence type="ECO:0000256" key="2">
    <source>
        <dbReference type="ARBA" id="ARBA00022737"/>
    </source>
</evidence>
<dbReference type="InterPro" id="IPR050216">
    <property type="entry name" value="LRR_domain-containing"/>
</dbReference>
<dbReference type="OrthoDB" id="2187496at2759"/>
<dbReference type="EnsemblProtists" id="EKX37749">
    <property type="protein sequence ID" value="EKX37749"/>
    <property type="gene ID" value="GUITHDRAFT_51568"/>
</dbReference>
<evidence type="ECO:0000313" key="5">
    <source>
        <dbReference type="Proteomes" id="UP000011087"/>
    </source>
</evidence>
<protein>
    <submittedName>
        <fullName evidence="3 4">Uncharacterized protein</fullName>
    </submittedName>
</protein>
<feature type="non-terminal residue" evidence="3">
    <location>
        <position position="1"/>
    </location>
</feature>
<name>L1IPE4_GUITC</name>
<keyword evidence="1" id="KW-0433">Leucine-rich repeat</keyword>
<dbReference type="PaxDb" id="55529-EKX37749"/>
<keyword evidence="2" id="KW-0677">Repeat</keyword>
<gene>
    <name evidence="3" type="ORF">GUITHDRAFT_51568</name>
</gene>
<evidence type="ECO:0000256" key="1">
    <source>
        <dbReference type="ARBA" id="ARBA00022614"/>
    </source>
</evidence>
<dbReference type="GO" id="GO:0005737">
    <property type="term" value="C:cytoplasm"/>
    <property type="evidence" value="ECO:0007669"/>
    <property type="project" value="TreeGrafter"/>
</dbReference>
<dbReference type="InterPro" id="IPR001611">
    <property type="entry name" value="Leu-rich_rpt"/>
</dbReference>
<reference evidence="5" key="2">
    <citation type="submission" date="2012-11" db="EMBL/GenBank/DDBJ databases">
        <authorList>
            <person name="Kuo A."/>
            <person name="Curtis B.A."/>
            <person name="Tanifuji G."/>
            <person name="Burki F."/>
            <person name="Gruber A."/>
            <person name="Irimia M."/>
            <person name="Maruyama S."/>
            <person name="Arias M.C."/>
            <person name="Ball S.G."/>
            <person name="Gile G.H."/>
            <person name="Hirakawa Y."/>
            <person name="Hopkins J.F."/>
            <person name="Rensing S.A."/>
            <person name="Schmutz J."/>
            <person name="Symeonidi A."/>
            <person name="Elias M."/>
            <person name="Eveleigh R.J."/>
            <person name="Herman E.K."/>
            <person name="Klute M.J."/>
            <person name="Nakayama T."/>
            <person name="Obornik M."/>
            <person name="Reyes-Prieto A."/>
            <person name="Armbrust E.V."/>
            <person name="Aves S.J."/>
            <person name="Beiko R.G."/>
            <person name="Coutinho P."/>
            <person name="Dacks J.B."/>
            <person name="Durnford D.G."/>
            <person name="Fast N.M."/>
            <person name="Green B.R."/>
            <person name="Grisdale C."/>
            <person name="Hempe F."/>
            <person name="Henrissat B."/>
            <person name="Hoppner M.P."/>
            <person name="Ishida K.-I."/>
            <person name="Kim E."/>
            <person name="Koreny L."/>
            <person name="Kroth P.G."/>
            <person name="Liu Y."/>
            <person name="Malik S.-B."/>
            <person name="Maier U.G."/>
            <person name="McRose D."/>
            <person name="Mock T."/>
            <person name="Neilson J.A."/>
            <person name="Onodera N.T."/>
            <person name="Poole A.M."/>
            <person name="Pritham E.J."/>
            <person name="Richards T.A."/>
            <person name="Rocap G."/>
            <person name="Roy S.W."/>
            <person name="Sarai C."/>
            <person name="Schaack S."/>
            <person name="Shirato S."/>
            <person name="Slamovits C.H."/>
            <person name="Spencer D.F."/>
            <person name="Suzuki S."/>
            <person name="Worden A.Z."/>
            <person name="Zauner S."/>
            <person name="Barry K."/>
            <person name="Bell C."/>
            <person name="Bharti A.K."/>
            <person name="Crow J.A."/>
            <person name="Grimwood J."/>
            <person name="Kramer R."/>
            <person name="Lindquist E."/>
            <person name="Lucas S."/>
            <person name="Salamov A."/>
            <person name="McFadden G.I."/>
            <person name="Lane C.E."/>
            <person name="Keeling P.J."/>
            <person name="Gray M.W."/>
            <person name="Grigoriev I.V."/>
            <person name="Archibald J.M."/>
        </authorList>
    </citation>
    <scope>NUCLEOTIDE SEQUENCE</scope>
    <source>
        <strain evidence="5">CCMP2712</strain>
    </source>
</reference>
<dbReference type="InterPro" id="IPR003591">
    <property type="entry name" value="Leu-rich_rpt_typical-subtyp"/>
</dbReference>
<proteinExistence type="predicted"/>
<dbReference type="PANTHER" id="PTHR48051">
    <property type="match status" value="1"/>
</dbReference>
<dbReference type="STRING" id="905079.L1IPE4"/>
<dbReference type="PROSITE" id="PS51450">
    <property type="entry name" value="LRR"/>
    <property type="match status" value="1"/>
</dbReference>
<dbReference type="KEGG" id="gtt:GUITHDRAFT_51568"/>
<dbReference type="SMART" id="SM00369">
    <property type="entry name" value="LRR_TYP"/>
    <property type="match status" value="2"/>
</dbReference>
<dbReference type="InterPro" id="IPR032675">
    <property type="entry name" value="LRR_dom_sf"/>
</dbReference>
<dbReference type="AlphaFoldDB" id="L1IPE4"/>
<accession>L1IPE4</accession>
<dbReference type="Proteomes" id="UP000011087">
    <property type="component" value="Unassembled WGS sequence"/>
</dbReference>
<dbReference type="PANTHER" id="PTHR48051:SF1">
    <property type="entry name" value="RAS SUPPRESSOR PROTEIN 1"/>
    <property type="match status" value="1"/>
</dbReference>
<organism evidence="3">
    <name type="scientific">Guillardia theta (strain CCMP2712)</name>
    <name type="common">Cryptophyte</name>
    <dbReference type="NCBI Taxonomy" id="905079"/>
    <lineage>
        <taxon>Eukaryota</taxon>
        <taxon>Cryptophyceae</taxon>
        <taxon>Pyrenomonadales</taxon>
        <taxon>Geminigeraceae</taxon>
        <taxon>Guillardia</taxon>
    </lineage>
</organism>
<dbReference type="RefSeq" id="XP_005824729.1">
    <property type="nucleotide sequence ID" value="XM_005824672.1"/>
</dbReference>
<dbReference type="HOGENOM" id="CLU_000288_18_15_1"/>
<reference evidence="3 5" key="1">
    <citation type="journal article" date="2012" name="Nature">
        <title>Algal genomes reveal evolutionary mosaicism and the fate of nucleomorphs.</title>
        <authorList>
            <consortium name="DOE Joint Genome Institute"/>
            <person name="Curtis B.A."/>
            <person name="Tanifuji G."/>
            <person name="Burki F."/>
            <person name="Gruber A."/>
            <person name="Irimia M."/>
            <person name="Maruyama S."/>
            <person name="Arias M.C."/>
            <person name="Ball S.G."/>
            <person name="Gile G.H."/>
            <person name="Hirakawa Y."/>
            <person name="Hopkins J.F."/>
            <person name="Kuo A."/>
            <person name="Rensing S.A."/>
            <person name="Schmutz J."/>
            <person name="Symeonidi A."/>
            <person name="Elias M."/>
            <person name="Eveleigh R.J."/>
            <person name="Herman E.K."/>
            <person name="Klute M.J."/>
            <person name="Nakayama T."/>
            <person name="Obornik M."/>
            <person name="Reyes-Prieto A."/>
            <person name="Armbrust E.V."/>
            <person name="Aves S.J."/>
            <person name="Beiko R.G."/>
            <person name="Coutinho P."/>
            <person name="Dacks J.B."/>
            <person name="Durnford D.G."/>
            <person name="Fast N.M."/>
            <person name="Green B.R."/>
            <person name="Grisdale C.J."/>
            <person name="Hempel F."/>
            <person name="Henrissat B."/>
            <person name="Hoppner M.P."/>
            <person name="Ishida K."/>
            <person name="Kim E."/>
            <person name="Koreny L."/>
            <person name="Kroth P.G."/>
            <person name="Liu Y."/>
            <person name="Malik S.B."/>
            <person name="Maier U.G."/>
            <person name="McRose D."/>
            <person name="Mock T."/>
            <person name="Neilson J.A."/>
            <person name="Onodera N.T."/>
            <person name="Poole A.M."/>
            <person name="Pritham E.J."/>
            <person name="Richards T.A."/>
            <person name="Rocap G."/>
            <person name="Roy S.W."/>
            <person name="Sarai C."/>
            <person name="Schaack S."/>
            <person name="Shirato S."/>
            <person name="Slamovits C.H."/>
            <person name="Spencer D.F."/>
            <person name="Suzuki S."/>
            <person name="Worden A.Z."/>
            <person name="Zauner S."/>
            <person name="Barry K."/>
            <person name="Bell C."/>
            <person name="Bharti A.K."/>
            <person name="Crow J.A."/>
            <person name="Grimwood J."/>
            <person name="Kramer R."/>
            <person name="Lindquist E."/>
            <person name="Lucas S."/>
            <person name="Salamov A."/>
            <person name="McFadden G.I."/>
            <person name="Lane C.E."/>
            <person name="Keeling P.J."/>
            <person name="Gray M.W."/>
            <person name="Grigoriev I.V."/>
            <person name="Archibald J.M."/>
        </authorList>
    </citation>
    <scope>NUCLEOTIDE SEQUENCE</scope>
    <source>
        <strain evidence="3 5">CCMP2712</strain>
    </source>
</reference>
<evidence type="ECO:0000313" key="3">
    <source>
        <dbReference type="EMBL" id="EKX37749.1"/>
    </source>
</evidence>
<dbReference type="Gene3D" id="3.80.10.10">
    <property type="entry name" value="Ribonuclease Inhibitor"/>
    <property type="match status" value="1"/>
</dbReference>
<dbReference type="SUPFAM" id="SSF52058">
    <property type="entry name" value="L domain-like"/>
    <property type="match status" value="1"/>
</dbReference>
<dbReference type="GeneID" id="17294523"/>
<reference evidence="4" key="3">
    <citation type="submission" date="2016-03" db="UniProtKB">
        <authorList>
            <consortium name="EnsemblProtists"/>
        </authorList>
    </citation>
    <scope>IDENTIFICATION</scope>
</reference>
<dbReference type="eggNOG" id="KOG0619">
    <property type="taxonomic scope" value="Eukaryota"/>
</dbReference>
<sequence length="77" mass="8848">IPQELCDIYSLVMLNLSDNLLDELPPGIGRLARLQNLHLCGNRLGCLPYDITELQNLQRLSLERNQFTTIPDFLRLL</sequence>